<dbReference type="RefSeq" id="XP_018185774.1">
    <property type="nucleotide sequence ID" value="XM_018333191.1"/>
</dbReference>
<reference evidence="2 3" key="1">
    <citation type="journal article" date="2016" name="Fungal Biol.">
        <title>The genome of Xylona heveae provides a window into fungal endophytism.</title>
        <authorList>
            <person name="Gazis R."/>
            <person name="Kuo A."/>
            <person name="Riley R."/>
            <person name="LaButti K."/>
            <person name="Lipzen A."/>
            <person name="Lin J."/>
            <person name="Amirebrahimi M."/>
            <person name="Hesse C.N."/>
            <person name="Spatafora J.W."/>
            <person name="Henrissat B."/>
            <person name="Hainaut M."/>
            <person name="Grigoriev I.V."/>
            <person name="Hibbett D.S."/>
        </authorList>
    </citation>
    <scope>NUCLEOTIDE SEQUENCE [LARGE SCALE GENOMIC DNA]</scope>
    <source>
        <strain evidence="2 3">TC161</strain>
    </source>
</reference>
<evidence type="ECO:0000313" key="3">
    <source>
        <dbReference type="Proteomes" id="UP000076632"/>
    </source>
</evidence>
<dbReference type="InParanoid" id="A0A165ABM7"/>
<dbReference type="EMBL" id="KV407463">
    <property type="protein sequence ID" value="KZF20219.1"/>
    <property type="molecule type" value="Genomic_DNA"/>
</dbReference>
<feature type="compositionally biased region" description="Basic and acidic residues" evidence="1">
    <location>
        <begin position="139"/>
        <end position="160"/>
    </location>
</feature>
<name>A0A165ABM7_XYLHT</name>
<feature type="compositionally biased region" description="Low complexity" evidence="1">
    <location>
        <begin position="250"/>
        <end position="260"/>
    </location>
</feature>
<dbReference type="AlphaFoldDB" id="A0A165ABM7"/>
<dbReference type="GeneID" id="28898328"/>
<protein>
    <submittedName>
        <fullName evidence="2">Uncharacterized protein</fullName>
    </submittedName>
</protein>
<proteinExistence type="predicted"/>
<feature type="region of interest" description="Disordered" evidence="1">
    <location>
        <begin position="177"/>
        <end position="213"/>
    </location>
</feature>
<organism evidence="2 3">
    <name type="scientific">Xylona heveae (strain CBS 132557 / TC161)</name>
    <dbReference type="NCBI Taxonomy" id="1328760"/>
    <lineage>
        <taxon>Eukaryota</taxon>
        <taxon>Fungi</taxon>
        <taxon>Dikarya</taxon>
        <taxon>Ascomycota</taxon>
        <taxon>Pezizomycotina</taxon>
        <taxon>Xylonomycetes</taxon>
        <taxon>Xylonales</taxon>
        <taxon>Xylonaceae</taxon>
        <taxon>Xylona</taxon>
    </lineage>
</organism>
<feature type="compositionally biased region" description="Basic and acidic residues" evidence="1">
    <location>
        <begin position="67"/>
        <end position="77"/>
    </location>
</feature>
<feature type="region of interest" description="Disordered" evidence="1">
    <location>
        <begin position="397"/>
        <end position="416"/>
    </location>
</feature>
<feature type="compositionally biased region" description="Acidic residues" evidence="1">
    <location>
        <begin position="582"/>
        <end position="591"/>
    </location>
</feature>
<evidence type="ECO:0000313" key="2">
    <source>
        <dbReference type="EMBL" id="KZF20219.1"/>
    </source>
</evidence>
<gene>
    <name evidence="2" type="ORF">L228DRAFT_249898</name>
</gene>
<feature type="region of interest" description="Disordered" evidence="1">
    <location>
        <begin position="57"/>
        <end position="160"/>
    </location>
</feature>
<accession>A0A165ABM7</accession>
<evidence type="ECO:0000256" key="1">
    <source>
        <dbReference type="SAM" id="MobiDB-lite"/>
    </source>
</evidence>
<keyword evidence="3" id="KW-1185">Reference proteome</keyword>
<feature type="compositionally biased region" description="Basic and acidic residues" evidence="1">
    <location>
        <begin position="187"/>
        <end position="199"/>
    </location>
</feature>
<dbReference type="Proteomes" id="UP000076632">
    <property type="component" value="Unassembled WGS sequence"/>
</dbReference>
<feature type="region of interest" description="Disordered" evidence="1">
    <location>
        <begin position="577"/>
        <end position="606"/>
    </location>
</feature>
<feature type="region of interest" description="Disordered" evidence="1">
    <location>
        <begin position="493"/>
        <end position="523"/>
    </location>
</feature>
<feature type="compositionally biased region" description="Basic residues" evidence="1">
    <location>
        <begin position="112"/>
        <end position="127"/>
    </location>
</feature>
<feature type="compositionally biased region" description="Basic residues" evidence="1">
    <location>
        <begin position="289"/>
        <end position="312"/>
    </location>
</feature>
<feature type="region of interest" description="Disordered" evidence="1">
    <location>
        <begin position="250"/>
        <end position="316"/>
    </location>
</feature>
<feature type="compositionally biased region" description="Low complexity" evidence="1">
    <location>
        <begin position="96"/>
        <end position="111"/>
    </location>
</feature>
<sequence length="622" mass="68312">MAKNDTVCPACNNVPPTIPSVRPRPEGRARVIQCGQCKGWSIKELRPLADIDLFNLPDISGRKPRRKNADLDLRRNTTEPAGAQPRTGKSLRRRSLPLSVSVPSSLQVLTKTHTRSSARLRTRSRHTARPDDAISSEGPRPDRVGDQGPPENEKADGKGDLDIDIHELDQELLAAESNISSTNQTKKTHETVKDSHDTYRTTNIPSPPAAAAPTKLSITAREEVYTVPQHAKAVGPLDWDMRQIESPLDLSVPLDLPPSLQHEGPSTSPHDDPRAGPPAQNTVLNLNPTHHRTHKPPRPVRNLGHGHGHGRNHPAFDTADRKKIVAEKMTPLELRRMRRRRRNYMGRMTKTYPLARLGPADDTFVDLGLDRDFDFDINLDGDIVSRNISSRNSDVKRLPVGPVRPTGSTAPTGLAGPTVVEIEPRIPPRAGMAFGLRAIPRRCVFDGRGGMFVCHDHNHSGYPLCYRRSHPYFDDSYGGLTYRDDAHYGNLHDDSASGASDHGAWGGSVSEEGDGRNIASWTGGNKKRKKVSLGLGKLAGMLLAMDMDIHADIHADVNVFDGSDGSDVSTLSLVHEEAEGNGNDDVDDMTDTGERRRGIGGGGRRRRRMFGLTTPPVRRVFV</sequence>